<dbReference type="GO" id="GO:0008170">
    <property type="term" value="F:N-methyltransferase activity"/>
    <property type="evidence" value="ECO:0007669"/>
    <property type="project" value="InterPro"/>
</dbReference>
<dbReference type="GO" id="GO:0003677">
    <property type="term" value="F:DNA binding"/>
    <property type="evidence" value="ECO:0007669"/>
    <property type="project" value="InterPro"/>
</dbReference>
<name>A0A848P6K2_9RALS</name>
<gene>
    <name evidence="3" type="ORF">HGR00_25105</name>
</gene>
<feature type="domain" description="DNA methylase adenine-specific" evidence="2">
    <location>
        <begin position="108"/>
        <end position="211"/>
    </location>
</feature>
<dbReference type="Proteomes" id="UP000575469">
    <property type="component" value="Unassembled WGS sequence"/>
</dbReference>
<comment type="similarity">
    <text evidence="1">Belongs to the N(4)/N(6)-methyltransferase family.</text>
</comment>
<proteinExistence type="inferred from homology"/>
<protein>
    <submittedName>
        <fullName evidence="3">N-6 DNA methylase</fullName>
    </submittedName>
</protein>
<evidence type="ECO:0000259" key="2">
    <source>
        <dbReference type="Pfam" id="PF02384"/>
    </source>
</evidence>
<organism evidence="3 4">
    <name type="scientific">Ralstonia insidiosa</name>
    <dbReference type="NCBI Taxonomy" id="190721"/>
    <lineage>
        <taxon>Bacteria</taxon>
        <taxon>Pseudomonadati</taxon>
        <taxon>Pseudomonadota</taxon>
        <taxon>Betaproteobacteria</taxon>
        <taxon>Burkholderiales</taxon>
        <taxon>Burkholderiaceae</taxon>
        <taxon>Ralstonia</taxon>
    </lineage>
</organism>
<dbReference type="AlphaFoldDB" id="A0A848P6K2"/>
<dbReference type="GO" id="GO:0032259">
    <property type="term" value="P:methylation"/>
    <property type="evidence" value="ECO:0007669"/>
    <property type="project" value="UniProtKB-KW"/>
</dbReference>
<dbReference type="InterPro" id="IPR029063">
    <property type="entry name" value="SAM-dependent_MTases_sf"/>
</dbReference>
<dbReference type="SUPFAM" id="SSF53335">
    <property type="entry name" value="S-adenosyl-L-methionine-dependent methyltransferases"/>
    <property type="match status" value="1"/>
</dbReference>
<keyword evidence="3" id="KW-0489">Methyltransferase</keyword>
<reference evidence="3 4" key="1">
    <citation type="submission" date="2020-04" db="EMBL/GenBank/DDBJ databases">
        <title>Ralstonia insidiosa genome sequencing and assembly.</title>
        <authorList>
            <person name="Martins R.C.R."/>
            <person name="Perdigao-Neto L.V."/>
            <person name="Levin A.S.S."/>
            <person name="Costa S.F."/>
        </authorList>
    </citation>
    <scope>NUCLEOTIDE SEQUENCE [LARGE SCALE GENOMIC DNA]</scope>
    <source>
        <strain evidence="3 4">5047</strain>
    </source>
</reference>
<dbReference type="EMBL" id="JABBZM010000029">
    <property type="protein sequence ID" value="NMV41199.1"/>
    <property type="molecule type" value="Genomic_DNA"/>
</dbReference>
<dbReference type="RefSeq" id="WP_169341543.1">
    <property type="nucleotide sequence ID" value="NZ_JABBZM010000029.1"/>
</dbReference>
<evidence type="ECO:0000313" key="4">
    <source>
        <dbReference type="Proteomes" id="UP000575469"/>
    </source>
</evidence>
<evidence type="ECO:0000313" key="3">
    <source>
        <dbReference type="EMBL" id="NMV41199.1"/>
    </source>
</evidence>
<sequence length="306" mass="33192">MAKKHIRYTNDHQAELGKLLRELGYRHGLWQVFRDFVAMCAIAISNAVDKRQFAEREAEYMKIVGRYTKEEADMMARGLAHVTFGLEAGMCDFLGSLFMSLELGDAWKGQFFTPYEVSYLMAAINMGDRAPAEIEKKGFITLCDPCVGGGAMVIAAAHALQDAKINYQQHMHAVAVDIDIVAVQMAYVQLSLLHIPAVVYHGNSLSVETWSTWRTPAHVLGFWDVKLRRAGDAATLTVPAAQPRAKEAAEDAEAEAPAPAIEAEAEAPAPAIEAEAEAMPAAAALAPSPVPALAADINLRGQLALF</sequence>
<dbReference type="Pfam" id="PF02384">
    <property type="entry name" value="N6_Mtase"/>
    <property type="match status" value="1"/>
</dbReference>
<dbReference type="InterPro" id="IPR003356">
    <property type="entry name" value="DNA_methylase_A-5"/>
</dbReference>
<keyword evidence="3" id="KW-0808">Transferase</keyword>
<accession>A0A848P6K2</accession>
<comment type="caution">
    <text evidence="3">The sequence shown here is derived from an EMBL/GenBank/DDBJ whole genome shotgun (WGS) entry which is preliminary data.</text>
</comment>
<evidence type="ECO:0000256" key="1">
    <source>
        <dbReference type="ARBA" id="ARBA00006594"/>
    </source>
</evidence>
<dbReference type="Gene3D" id="3.40.50.150">
    <property type="entry name" value="Vaccinia Virus protein VP39"/>
    <property type="match status" value="1"/>
</dbReference>